<dbReference type="EMBL" id="SDEE01002081">
    <property type="protein sequence ID" value="RXW11287.1"/>
    <property type="molecule type" value="Genomic_DNA"/>
</dbReference>
<keyword evidence="2" id="KW-1185">Reference proteome</keyword>
<organism evidence="1 2">
    <name type="scientific">Candolleomyces aberdarensis</name>
    <dbReference type="NCBI Taxonomy" id="2316362"/>
    <lineage>
        <taxon>Eukaryota</taxon>
        <taxon>Fungi</taxon>
        <taxon>Dikarya</taxon>
        <taxon>Basidiomycota</taxon>
        <taxon>Agaricomycotina</taxon>
        <taxon>Agaricomycetes</taxon>
        <taxon>Agaricomycetidae</taxon>
        <taxon>Agaricales</taxon>
        <taxon>Agaricineae</taxon>
        <taxon>Psathyrellaceae</taxon>
        <taxon>Candolleomyces</taxon>
    </lineage>
</organism>
<evidence type="ECO:0000313" key="2">
    <source>
        <dbReference type="Proteomes" id="UP000290288"/>
    </source>
</evidence>
<evidence type="ECO:0000313" key="1">
    <source>
        <dbReference type="EMBL" id="RXW11287.1"/>
    </source>
</evidence>
<proteinExistence type="predicted"/>
<gene>
    <name evidence="1" type="ORF">EST38_g14568</name>
</gene>
<comment type="caution">
    <text evidence="1">The sequence shown here is derived from an EMBL/GenBank/DDBJ whole genome shotgun (WGS) entry which is preliminary data.</text>
</comment>
<dbReference type="Proteomes" id="UP000290288">
    <property type="component" value="Unassembled WGS sequence"/>
</dbReference>
<accession>A0A4Q2CWY4</accession>
<name>A0A4Q2CWY4_9AGAR</name>
<protein>
    <submittedName>
        <fullName evidence="1">Uncharacterized protein</fullName>
    </submittedName>
</protein>
<reference evidence="1 2" key="1">
    <citation type="submission" date="2019-01" db="EMBL/GenBank/DDBJ databases">
        <title>Draft genome sequence of Psathyrella aberdarensis IHI B618.</title>
        <authorList>
            <person name="Buettner E."/>
            <person name="Kellner H."/>
        </authorList>
    </citation>
    <scope>NUCLEOTIDE SEQUENCE [LARGE SCALE GENOMIC DNA]</scope>
    <source>
        <strain evidence="1 2">IHI B618</strain>
    </source>
</reference>
<dbReference type="AlphaFoldDB" id="A0A4Q2CWY4"/>
<sequence length="100" mass="10799">MIASQQDAKDVASAFDEFINEESPSGKYNLHDVPGPKNAFKEIEGLVIQEGKHVIAVLEGGDWEKGVEDLKKDLAQVQSGIEEVSGALKNYATKLEARGA</sequence>